<dbReference type="Gene3D" id="1.20.1560.10">
    <property type="entry name" value="ABC transporter type 1, transmembrane domain"/>
    <property type="match status" value="1"/>
</dbReference>
<dbReference type="HOGENOM" id="CLU_296616_0_0_0"/>
<evidence type="ECO:0000256" key="5">
    <source>
        <dbReference type="ARBA" id="ARBA00022989"/>
    </source>
</evidence>
<evidence type="ECO:0000313" key="11">
    <source>
        <dbReference type="Proteomes" id="UP000007113"/>
    </source>
</evidence>
<feature type="domain" description="ABC transporter" evidence="8">
    <location>
        <begin position="796"/>
        <end position="1016"/>
    </location>
</feature>
<dbReference type="InterPro" id="IPR027417">
    <property type="entry name" value="P-loop_NTPase"/>
</dbReference>
<dbReference type="Pfam" id="PF14907">
    <property type="entry name" value="NTP_transf_5"/>
    <property type="match status" value="1"/>
</dbReference>
<dbReference type="RefSeq" id="WP_014267414.1">
    <property type="nucleotide sequence ID" value="NC_016631.1"/>
</dbReference>
<keyword evidence="2 7" id="KW-0812">Transmembrane</keyword>
<organism evidence="10 11">
    <name type="scientific">Granulicella mallensis (strain ATCC BAA-1857 / DSM 23137 / MP5ACTX8)</name>
    <dbReference type="NCBI Taxonomy" id="682795"/>
    <lineage>
        <taxon>Bacteria</taxon>
        <taxon>Pseudomonadati</taxon>
        <taxon>Acidobacteriota</taxon>
        <taxon>Terriglobia</taxon>
        <taxon>Terriglobales</taxon>
        <taxon>Acidobacteriaceae</taxon>
        <taxon>Granulicella</taxon>
    </lineage>
</organism>
<dbReference type="SUPFAM" id="SSF90123">
    <property type="entry name" value="ABC transporter transmembrane region"/>
    <property type="match status" value="1"/>
</dbReference>
<dbReference type="InterPro" id="IPR036640">
    <property type="entry name" value="ABC1_TM_sf"/>
</dbReference>
<dbReference type="GO" id="GO:0140359">
    <property type="term" value="F:ABC-type transporter activity"/>
    <property type="evidence" value="ECO:0007669"/>
    <property type="project" value="InterPro"/>
</dbReference>
<dbReference type="Gene3D" id="3.40.50.300">
    <property type="entry name" value="P-loop containing nucleotide triphosphate hydrolases"/>
    <property type="match status" value="1"/>
</dbReference>
<keyword evidence="4" id="KW-0067">ATP-binding</keyword>
<protein>
    <submittedName>
        <fullName evidence="10">Xenobiotic-transporting ATPase</fullName>
    </submittedName>
</protein>
<proteinExistence type="predicted"/>
<feature type="transmembrane region" description="Helical" evidence="7">
    <location>
        <begin position="730"/>
        <end position="747"/>
    </location>
</feature>
<dbReference type="InterPro" id="IPR039498">
    <property type="entry name" value="NTP_transf_5"/>
</dbReference>
<dbReference type="InterPro" id="IPR039421">
    <property type="entry name" value="Type_1_exporter"/>
</dbReference>
<comment type="subcellular location">
    <subcellularLocation>
        <location evidence="1">Cell membrane</location>
        <topology evidence="1">Multi-pass membrane protein</topology>
    </subcellularLocation>
</comment>
<dbReference type="eggNOG" id="COG1132">
    <property type="taxonomic scope" value="Bacteria"/>
</dbReference>
<evidence type="ECO:0000259" key="9">
    <source>
        <dbReference type="PROSITE" id="PS50929"/>
    </source>
</evidence>
<gene>
    <name evidence="10" type="ordered locus">AciX8_4268</name>
</gene>
<keyword evidence="5 7" id="KW-1133">Transmembrane helix</keyword>
<evidence type="ECO:0000256" key="4">
    <source>
        <dbReference type="ARBA" id="ARBA00022840"/>
    </source>
</evidence>
<dbReference type="KEGG" id="gma:AciX8_4268"/>
<evidence type="ECO:0000256" key="2">
    <source>
        <dbReference type="ARBA" id="ARBA00022692"/>
    </source>
</evidence>
<sequence>MRMPKMLKRAVLDTFREKTIDELSACLSVFGRREWVSSYRWLDSSGLALYFLDRLKALGIAHVLPPFVLEHLENNQTANKQRIANLFAGFVAINHSFQRANITYFNVKGFTLVPVSCPDPVLRTQMNLDFVMSGKDAALCCKALAELGYSLVTYSEHMLEFAEDALKTPHLPNIYETTAPRAVKVYVVSPTEGPHAAAYQQLLQRRSRTWNGVTFPVASDSDAFINQSLHIFGRISSEWTRLSWLLEYKAFVDFRRDDTAFLKEVQKDAQHDPIRIIAIGIALSLIKVILGATIPPTLEEWTIQKLDISVHLWIQRYGEEALLADYPGTKLYLYLRNLLSASQGVKSNDGIRTLSQPPLFKPSDISKPQSLRHQYYRALATTNRKIFRMKFHIRENVRIALNDRHWKKLLSEAQMKEVRDENDLHLVTPSIARLHGPQNNSNGETLIAHQTQNRLRVAFRQINSRQMWELGAIAAVKIMLGALDLFLAIFLYRFVLLLQGNAQALQISILRAHLSFLDMALIVLVGFIVRMSGEVTTIRWTNTYRQNLYAHFLTSLTEGYMAVNWTTYVAYNRNDLVRHCLITAQDGAYAYQLITEQVTAAVIVGILGAGCFIMGVVPATFWLAFLGSLLLLHRIVFRKKLQGASRIREEALSKLQIGFAEMFESAKEIRVYKNFGYFRRRLAAQIGDLGRSNAILSSLPQVSRSYIEYGAMVVFTLVTIVAYLNKVAAQGLISMLVFYFIVARRMLPTVSQLLMSMGQVDGAFDNISIVARELADTRRRRETTSADVKPSVGNVLEMNKVRFSYEAGKNIVEDLTVRIGYGEIVILRGASGAGKSTVLNLITGLLQPDAGDIYVDRSRVAYVPQDVILLDDTVRANILFGFHDVSEDQISAALDVAQLLDFVKGLPLGLDTRVGDNGILFSGGQRQRLVIARAVLRRPQLLLLDEATSSLDLENEQQVLTRLRHVMVEGAIVFVTHRAHAVFQGARIVNVREWMNDTGGETDSLSLHIDSDAVPAR</sequence>
<keyword evidence="6 7" id="KW-0472">Membrane</keyword>
<dbReference type="PANTHER" id="PTHR24221:SF503">
    <property type="entry name" value="MITOCHONDRIAL POTASSIUM CHANNEL ATP-BINDING SUBUNIT"/>
    <property type="match status" value="1"/>
</dbReference>
<dbReference type="PROSITE" id="PS50893">
    <property type="entry name" value="ABC_TRANSPORTER_2"/>
    <property type="match status" value="1"/>
</dbReference>
<name>G8NSG7_GRAMM</name>
<reference evidence="10 11" key="1">
    <citation type="submission" date="2011-11" db="EMBL/GenBank/DDBJ databases">
        <title>Complete sequence of Granulicella mallensis MP5ACTX8.</title>
        <authorList>
            <consortium name="US DOE Joint Genome Institute"/>
            <person name="Lucas S."/>
            <person name="Copeland A."/>
            <person name="Lapidus A."/>
            <person name="Cheng J.-F."/>
            <person name="Goodwin L."/>
            <person name="Pitluck S."/>
            <person name="Peters L."/>
            <person name="Lu M."/>
            <person name="Detter J.C."/>
            <person name="Han C."/>
            <person name="Tapia R."/>
            <person name="Land M."/>
            <person name="Hauser L."/>
            <person name="Kyrpides N."/>
            <person name="Ivanova N."/>
            <person name="Mikhailova N."/>
            <person name="Pagani I."/>
            <person name="Rawat S."/>
            <person name="Mannisto M."/>
            <person name="Haggblom M."/>
            <person name="Woyke T."/>
        </authorList>
    </citation>
    <scope>NUCLEOTIDE SEQUENCE [LARGE SCALE GENOMIC DNA]</scope>
    <source>
        <strain evidence="11">ATCC BAA-1857 / DSM 23137 / MP5ACTX8</strain>
    </source>
</reference>
<dbReference type="PROSITE" id="PS50929">
    <property type="entry name" value="ABC_TM1F"/>
    <property type="match status" value="1"/>
</dbReference>
<keyword evidence="3" id="KW-0547">Nucleotide-binding</keyword>
<feature type="transmembrane region" description="Helical" evidence="7">
    <location>
        <begin position="512"/>
        <end position="529"/>
    </location>
</feature>
<evidence type="ECO:0000256" key="6">
    <source>
        <dbReference type="ARBA" id="ARBA00023136"/>
    </source>
</evidence>
<evidence type="ECO:0000256" key="1">
    <source>
        <dbReference type="ARBA" id="ARBA00004651"/>
    </source>
</evidence>
<dbReference type="GO" id="GO:0016887">
    <property type="term" value="F:ATP hydrolysis activity"/>
    <property type="evidence" value="ECO:0007669"/>
    <property type="project" value="InterPro"/>
</dbReference>
<dbReference type="Proteomes" id="UP000007113">
    <property type="component" value="Chromosome"/>
</dbReference>
<feature type="transmembrane region" description="Helical" evidence="7">
    <location>
        <begin position="470"/>
        <end position="492"/>
    </location>
</feature>
<feature type="transmembrane region" description="Helical" evidence="7">
    <location>
        <begin position="621"/>
        <end position="637"/>
    </location>
</feature>
<dbReference type="GO" id="GO:0005524">
    <property type="term" value="F:ATP binding"/>
    <property type="evidence" value="ECO:0007669"/>
    <property type="project" value="UniProtKB-KW"/>
</dbReference>
<dbReference type="SMART" id="SM00382">
    <property type="entry name" value="AAA"/>
    <property type="match status" value="1"/>
</dbReference>
<evidence type="ECO:0000256" key="3">
    <source>
        <dbReference type="ARBA" id="ARBA00022741"/>
    </source>
</evidence>
<evidence type="ECO:0000259" key="8">
    <source>
        <dbReference type="PROSITE" id="PS50893"/>
    </source>
</evidence>
<dbReference type="SUPFAM" id="SSF52540">
    <property type="entry name" value="P-loop containing nucleoside triphosphate hydrolases"/>
    <property type="match status" value="1"/>
</dbReference>
<dbReference type="GO" id="GO:0005886">
    <property type="term" value="C:plasma membrane"/>
    <property type="evidence" value="ECO:0007669"/>
    <property type="project" value="UniProtKB-SubCell"/>
</dbReference>
<dbReference type="InterPro" id="IPR003593">
    <property type="entry name" value="AAA+_ATPase"/>
</dbReference>
<evidence type="ECO:0000256" key="7">
    <source>
        <dbReference type="SAM" id="Phobius"/>
    </source>
</evidence>
<feature type="domain" description="ABC transmembrane type-1" evidence="9">
    <location>
        <begin position="598"/>
        <end position="759"/>
    </location>
</feature>
<evidence type="ECO:0000313" key="10">
    <source>
        <dbReference type="EMBL" id="AEU38543.1"/>
    </source>
</evidence>
<dbReference type="InterPro" id="IPR011527">
    <property type="entry name" value="ABC1_TM_dom"/>
</dbReference>
<dbReference type="InterPro" id="IPR003439">
    <property type="entry name" value="ABC_transporter-like_ATP-bd"/>
</dbReference>
<accession>G8NSG7</accession>
<dbReference type="AlphaFoldDB" id="G8NSG7"/>
<dbReference type="Pfam" id="PF00005">
    <property type="entry name" value="ABC_tran"/>
    <property type="match status" value="1"/>
</dbReference>
<dbReference type="STRING" id="682795.AciX8_4268"/>
<keyword evidence="11" id="KW-1185">Reference proteome</keyword>
<dbReference type="EMBL" id="CP003130">
    <property type="protein sequence ID" value="AEU38543.1"/>
    <property type="molecule type" value="Genomic_DNA"/>
</dbReference>
<dbReference type="PROSITE" id="PS00211">
    <property type="entry name" value="ABC_TRANSPORTER_1"/>
    <property type="match status" value="1"/>
</dbReference>
<dbReference type="PANTHER" id="PTHR24221">
    <property type="entry name" value="ATP-BINDING CASSETTE SUB-FAMILY B"/>
    <property type="match status" value="1"/>
</dbReference>
<dbReference type="InterPro" id="IPR017871">
    <property type="entry name" value="ABC_transporter-like_CS"/>
</dbReference>